<dbReference type="Proteomes" id="UP001179614">
    <property type="component" value="Chromosome"/>
</dbReference>
<evidence type="ECO:0000313" key="1">
    <source>
        <dbReference type="EMBL" id="WBL77646.1"/>
    </source>
</evidence>
<gene>
    <name evidence="1" type="ORF">I3J27_32265</name>
</gene>
<dbReference type="InterPro" id="IPR021937">
    <property type="entry name" value="DUF3551"/>
</dbReference>
<sequence length="113" mass="12232">MCNLLFIGVLALPILVGLGSPSIAAQRGRSYVPPARQDIYCLQGRTWGYPGNCQFSTYDQCMATASGTYAYCGMNPIYAFQRQAGQLRSCAIVKHDRDIPLSIVHIDGGSVQG</sequence>
<evidence type="ECO:0000313" key="2">
    <source>
        <dbReference type="Proteomes" id="UP001179614"/>
    </source>
</evidence>
<dbReference type="Pfam" id="PF12071">
    <property type="entry name" value="DUF3551"/>
    <property type="match status" value="1"/>
</dbReference>
<dbReference type="EMBL" id="CP089391">
    <property type="protein sequence ID" value="WBL77646.1"/>
    <property type="molecule type" value="Genomic_DNA"/>
</dbReference>
<keyword evidence="2" id="KW-1185">Reference proteome</keyword>
<name>A0ABY7MGW0_9BRAD</name>
<dbReference type="RefSeq" id="WP_270162922.1">
    <property type="nucleotide sequence ID" value="NZ_CP089391.1"/>
</dbReference>
<protein>
    <submittedName>
        <fullName evidence="1">DUF3551 domain-containing protein</fullName>
    </submittedName>
</protein>
<proteinExistence type="predicted"/>
<organism evidence="1 2">
    <name type="scientific">Bradyrhizobium xenonodulans</name>
    <dbReference type="NCBI Taxonomy" id="2736875"/>
    <lineage>
        <taxon>Bacteria</taxon>
        <taxon>Pseudomonadati</taxon>
        <taxon>Pseudomonadota</taxon>
        <taxon>Alphaproteobacteria</taxon>
        <taxon>Hyphomicrobiales</taxon>
        <taxon>Nitrobacteraceae</taxon>
        <taxon>Bradyrhizobium</taxon>
    </lineage>
</organism>
<reference evidence="1" key="1">
    <citation type="submission" date="2021-12" db="EMBL/GenBank/DDBJ databases">
        <title>Bradyrhizobium xenonodulans sp. nov.</title>
        <authorList>
            <person name="Claassens R."/>
            <person name="Venter S.N."/>
            <person name="Beukes C.W."/>
            <person name="Stepkowski T."/>
            <person name="Steenkamp E.T."/>
        </authorList>
    </citation>
    <scope>NUCLEOTIDE SEQUENCE</scope>
    <source>
        <strain evidence="1">14AB</strain>
    </source>
</reference>
<accession>A0ABY7MGW0</accession>